<name>A0ABT8X0Z1_9FLAO</name>
<reference evidence="8" key="1">
    <citation type="submission" date="2023-07" db="EMBL/GenBank/DDBJ databases">
        <title>Two novel species in the genus Flavivirga.</title>
        <authorList>
            <person name="Kwon K."/>
        </authorList>
    </citation>
    <scope>NUCLEOTIDE SEQUENCE</scope>
    <source>
        <strain evidence="8">KACC 14157</strain>
    </source>
</reference>
<evidence type="ECO:0000256" key="4">
    <source>
        <dbReference type="ARBA" id="ARBA00023136"/>
    </source>
</evidence>
<dbReference type="EMBL" id="JAUOEM010000003">
    <property type="protein sequence ID" value="MDO5987618.1"/>
    <property type="molecule type" value="Genomic_DNA"/>
</dbReference>
<dbReference type="Gene3D" id="1.25.40.390">
    <property type="match status" value="1"/>
</dbReference>
<evidence type="ECO:0000313" key="9">
    <source>
        <dbReference type="Proteomes" id="UP001176891"/>
    </source>
</evidence>
<evidence type="ECO:0000259" key="7">
    <source>
        <dbReference type="Pfam" id="PF14322"/>
    </source>
</evidence>
<organism evidence="8 9">
    <name type="scientific">Flavivirga amylovorans</name>
    <dbReference type="NCBI Taxonomy" id="870486"/>
    <lineage>
        <taxon>Bacteria</taxon>
        <taxon>Pseudomonadati</taxon>
        <taxon>Bacteroidota</taxon>
        <taxon>Flavobacteriia</taxon>
        <taxon>Flavobacteriales</taxon>
        <taxon>Flavobacteriaceae</taxon>
        <taxon>Flavivirga</taxon>
    </lineage>
</organism>
<keyword evidence="4" id="KW-0472">Membrane</keyword>
<evidence type="ECO:0000256" key="1">
    <source>
        <dbReference type="ARBA" id="ARBA00004442"/>
    </source>
</evidence>
<comment type="similarity">
    <text evidence="2">Belongs to the SusD family.</text>
</comment>
<dbReference type="InterPro" id="IPR012944">
    <property type="entry name" value="SusD_RagB_dom"/>
</dbReference>
<dbReference type="InterPro" id="IPR011990">
    <property type="entry name" value="TPR-like_helical_dom_sf"/>
</dbReference>
<comment type="subcellular location">
    <subcellularLocation>
        <location evidence="1">Cell outer membrane</location>
    </subcellularLocation>
</comment>
<dbReference type="PROSITE" id="PS51257">
    <property type="entry name" value="PROKAR_LIPOPROTEIN"/>
    <property type="match status" value="1"/>
</dbReference>
<evidence type="ECO:0000256" key="5">
    <source>
        <dbReference type="ARBA" id="ARBA00023237"/>
    </source>
</evidence>
<feature type="domain" description="SusD-like N-terminal" evidence="7">
    <location>
        <begin position="82"/>
        <end position="227"/>
    </location>
</feature>
<gene>
    <name evidence="8" type="ORF">Q4Q39_09430</name>
</gene>
<evidence type="ECO:0000256" key="2">
    <source>
        <dbReference type="ARBA" id="ARBA00006275"/>
    </source>
</evidence>
<feature type="domain" description="RagB/SusD" evidence="6">
    <location>
        <begin position="340"/>
        <end position="417"/>
    </location>
</feature>
<dbReference type="Pfam" id="PF14322">
    <property type="entry name" value="SusD-like_3"/>
    <property type="match status" value="1"/>
</dbReference>
<keyword evidence="5" id="KW-0998">Cell outer membrane</keyword>
<dbReference type="RefSeq" id="WP_303282182.1">
    <property type="nucleotide sequence ID" value="NZ_BAABCZ010000010.1"/>
</dbReference>
<keyword evidence="3" id="KW-0732">Signal</keyword>
<proteinExistence type="inferred from homology"/>
<protein>
    <submittedName>
        <fullName evidence="8">RagB/SusD family nutrient uptake outer membrane protein</fullName>
    </submittedName>
</protein>
<dbReference type="Pfam" id="PF07980">
    <property type="entry name" value="SusD_RagB"/>
    <property type="match status" value="1"/>
</dbReference>
<sequence length="471" mass="54080">MKKRIYTIIFCFTVFITSCEDYLNVQPNGTFIPTTLGHFESLMIKYDLMQARSSFSMLMMTDLVSADDRFKNATSLFNLRRFVRTDFLDESTSESNQLWDNIYERIFVYNSIIDEATSKDIEEASEDEVKRLVAMARAARAYEYFDAVNAFGKSYNQATASTDLGVPIITSPNLNAVIPNRHTVQEVYDYMVSEMNEALPDLPETEYLKTFYPGKDMAYAFLARVYLFMHDYTKAKENATLALTIKSSIHDYNNRPFPAIVDNPEVIYLKERFGWINGISYASNPIFGGGFSLDSDFSDSFETGDIRLPILTRNTRFNDNGEFYIEASERNINVGLSVPELYLIRAECEARLPGGDLQNILDDLNTVRVFRFATGTYTDLTTSDISDMNEALSFVLDERKKELAFRDMRLFDMKRLMVTGDFTETLTRSLFGRDFPMAPNANNWVINIPLNVMDFNPDWEQNQRDNVSLGM</sequence>
<comment type="caution">
    <text evidence="8">The sequence shown here is derived from an EMBL/GenBank/DDBJ whole genome shotgun (WGS) entry which is preliminary data.</text>
</comment>
<dbReference type="SUPFAM" id="SSF48452">
    <property type="entry name" value="TPR-like"/>
    <property type="match status" value="1"/>
</dbReference>
<evidence type="ECO:0000256" key="3">
    <source>
        <dbReference type="ARBA" id="ARBA00022729"/>
    </source>
</evidence>
<keyword evidence="9" id="KW-1185">Reference proteome</keyword>
<dbReference type="Proteomes" id="UP001176891">
    <property type="component" value="Unassembled WGS sequence"/>
</dbReference>
<accession>A0ABT8X0Z1</accession>
<evidence type="ECO:0000259" key="6">
    <source>
        <dbReference type="Pfam" id="PF07980"/>
    </source>
</evidence>
<dbReference type="InterPro" id="IPR033985">
    <property type="entry name" value="SusD-like_N"/>
</dbReference>
<evidence type="ECO:0000313" key="8">
    <source>
        <dbReference type="EMBL" id="MDO5987618.1"/>
    </source>
</evidence>